<dbReference type="InterPro" id="IPR053214">
    <property type="entry name" value="LysM12-like"/>
</dbReference>
<comment type="caution">
    <text evidence="11">The sequence shown here is derived from an EMBL/GenBank/DDBJ whole genome shotgun (WGS) entry which is preliminary data.</text>
</comment>
<dbReference type="Proteomes" id="UP000536711">
    <property type="component" value="Unassembled WGS sequence"/>
</dbReference>
<dbReference type="Gene3D" id="3.30.60.10">
    <property type="entry name" value="Endochitinase-like"/>
    <property type="match status" value="1"/>
</dbReference>
<evidence type="ECO:0000256" key="6">
    <source>
        <dbReference type="ARBA" id="ARBA00044955"/>
    </source>
</evidence>
<keyword evidence="7" id="KW-0472">Membrane</keyword>
<dbReference type="PANTHER" id="PTHR47700">
    <property type="entry name" value="V CHITINASE, PUTATIVE (AFU_ORTHOLOGUE AFUA_6G13720)-RELATED"/>
    <property type="match status" value="1"/>
</dbReference>
<dbReference type="SUPFAM" id="SSF51445">
    <property type="entry name" value="(Trans)glycosidases"/>
    <property type="match status" value="1"/>
</dbReference>
<evidence type="ECO:0000256" key="2">
    <source>
        <dbReference type="ARBA" id="ARBA00012729"/>
    </source>
</evidence>
<organism evidence="11 12">
    <name type="scientific">Fusarium acutatum</name>
    <dbReference type="NCBI Taxonomy" id="78861"/>
    <lineage>
        <taxon>Eukaryota</taxon>
        <taxon>Fungi</taxon>
        <taxon>Dikarya</taxon>
        <taxon>Ascomycota</taxon>
        <taxon>Pezizomycotina</taxon>
        <taxon>Sordariomycetes</taxon>
        <taxon>Hypocreomycetidae</taxon>
        <taxon>Hypocreales</taxon>
        <taxon>Nectriaceae</taxon>
        <taxon>Fusarium</taxon>
        <taxon>Fusarium fujikuroi species complex</taxon>
    </lineage>
</organism>
<gene>
    <name evidence="11" type="ORF">FACUT_7776</name>
</gene>
<dbReference type="Pfam" id="PF00704">
    <property type="entry name" value="Glyco_hydro_18"/>
    <property type="match status" value="1"/>
</dbReference>
<keyword evidence="11" id="KW-0378">Hydrolase</keyword>
<evidence type="ECO:0000256" key="8">
    <source>
        <dbReference type="SAM" id="SignalP"/>
    </source>
</evidence>
<comment type="similarity">
    <text evidence="1">Belongs to the glycosyl hydrolase 18 family. Chitinase class V subfamily.</text>
</comment>
<dbReference type="SUPFAM" id="SSF54556">
    <property type="entry name" value="Chitinase insertion domain"/>
    <property type="match status" value="1"/>
</dbReference>
<dbReference type="InterPro" id="IPR001223">
    <property type="entry name" value="Glyco_hydro18_cat"/>
</dbReference>
<dbReference type="EMBL" id="JAADJF010000200">
    <property type="protein sequence ID" value="KAF4434717.1"/>
    <property type="molecule type" value="Genomic_DNA"/>
</dbReference>
<dbReference type="SMART" id="SM00636">
    <property type="entry name" value="Glyco_18"/>
    <property type="match status" value="1"/>
</dbReference>
<dbReference type="Gene3D" id="3.10.50.10">
    <property type="match status" value="1"/>
</dbReference>
<dbReference type="GO" id="GO:0005975">
    <property type="term" value="P:carbohydrate metabolic process"/>
    <property type="evidence" value="ECO:0007669"/>
    <property type="project" value="InterPro"/>
</dbReference>
<dbReference type="SUPFAM" id="SSF57016">
    <property type="entry name" value="Plant lectins/antimicrobial peptides"/>
    <property type="match status" value="1"/>
</dbReference>
<evidence type="ECO:0000256" key="1">
    <source>
        <dbReference type="ARBA" id="ARBA00008682"/>
    </source>
</evidence>
<keyword evidence="7" id="KW-1133">Transmembrane helix</keyword>
<dbReference type="InterPro" id="IPR036779">
    <property type="entry name" value="LysM_dom_sf"/>
</dbReference>
<dbReference type="PROSITE" id="PS51782">
    <property type="entry name" value="LYSM"/>
    <property type="match status" value="2"/>
</dbReference>
<feature type="signal peptide" evidence="8">
    <location>
        <begin position="1"/>
        <end position="23"/>
    </location>
</feature>
<dbReference type="CDD" id="cd00035">
    <property type="entry name" value="ChtBD1"/>
    <property type="match status" value="1"/>
</dbReference>
<dbReference type="Gene3D" id="3.20.20.80">
    <property type="entry name" value="Glycosidases"/>
    <property type="match status" value="1"/>
</dbReference>
<dbReference type="InterPro" id="IPR029070">
    <property type="entry name" value="Chitinase_insertion_sf"/>
</dbReference>
<keyword evidence="4" id="KW-0843">Virulence</keyword>
<evidence type="ECO:0000313" key="11">
    <source>
        <dbReference type="EMBL" id="KAF4434717.1"/>
    </source>
</evidence>
<evidence type="ECO:0000256" key="4">
    <source>
        <dbReference type="ARBA" id="ARBA00023026"/>
    </source>
</evidence>
<feature type="domain" description="LysM" evidence="9">
    <location>
        <begin position="302"/>
        <end position="347"/>
    </location>
</feature>
<dbReference type="CDD" id="cd02878">
    <property type="entry name" value="GH18_zymocin_alpha"/>
    <property type="match status" value="1"/>
</dbReference>
<evidence type="ECO:0000259" key="10">
    <source>
        <dbReference type="PROSITE" id="PS51910"/>
    </source>
</evidence>
<feature type="transmembrane region" description="Helical" evidence="7">
    <location>
        <begin position="1245"/>
        <end position="1266"/>
    </location>
</feature>
<keyword evidence="7" id="KW-0812">Transmembrane</keyword>
<dbReference type="InterPro" id="IPR011583">
    <property type="entry name" value="Chitinase_II/V-like_cat"/>
</dbReference>
<dbReference type="Pfam" id="PF01476">
    <property type="entry name" value="LysM"/>
    <property type="match status" value="2"/>
</dbReference>
<keyword evidence="3" id="KW-0147">Chitin-binding</keyword>
<proteinExistence type="inferred from homology"/>
<evidence type="ECO:0000256" key="3">
    <source>
        <dbReference type="ARBA" id="ARBA00022669"/>
    </source>
</evidence>
<evidence type="ECO:0000259" key="9">
    <source>
        <dbReference type="PROSITE" id="PS51782"/>
    </source>
</evidence>
<feature type="domain" description="GH18" evidence="10">
    <location>
        <begin position="510"/>
        <end position="870"/>
    </location>
</feature>
<name>A0A8H4NQ56_9HYPO</name>
<feature type="transmembrane region" description="Helical" evidence="7">
    <location>
        <begin position="1189"/>
        <end position="1209"/>
    </location>
</feature>
<dbReference type="PROSITE" id="PS51910">
    <property type="entry name" value="GH18_2"/>
    <property type="match status" value="1"/>
</dbReference>
<dbReference type="InterPro" id="IPR018392">
    <property type="entry name" value="LysM"/>
</dbReference>
<reference evidence="11 12" key="1">
    <citation type="submission" date="2020-01" db="EMBL/GenBank/DDBJ databases">
        <title>Identification and distribution of gene clusters putatively required for synthesis of sphingolipid metabolism inhibitors in phylogenetically diverse species of the filamentous fungus Fusarium.</title>
        <authorList>
            <person name="Kim H.-S."/>
            <person name="Busman M."/>
            <person name="Brown D.W."/>
            <person name="Divon H."/>
            <person name="Uhlig S."/>
            <person name="Proctor R.H."/>
        </authorList>
    </citation>
    <scope>NUCLEOTIDE SEQUENCE [LARGE SCALE GENOMIC DNA]</scope>
    <source>
        <strain evidence="11 12">NRRL 13308</strain>
    </source>
</reference>
<feature type="domain" description="LysM" evidence="9">
    <location>
        <begin position="366"/>
        <end position="415"/>
    </location>
</feature>
<dbReference type="InterPro" id="IPR036861">
    <property type="entry name" value="Endochitinase-like_sf"/>
</dbReference>
<comment type="similarity">
    <text evidence="6">Belongs to the secreted LysM effector family.</text>
</comment>
<evidence type="ECO:0000256" key="5">
    <source>
        <dbReference type="ARBA" id="ARBA00023295"/>
    </source>
</evidence>
<dbReference type="SMART" id="SM00257">
    <property type="entry name" value="LysM"/>
    <property type="match status" value="2"/>
</dbReference>
<dbReference type="InterPro" id="IPR017853">
    <property type="entry name" value="GH"/>
</dbReference>
<dbReference type="OrthoDB" id="73875at2759"/>
<dbReference type="CDD" id="cd00118">
    <property type="entry name" value="LysM"/>
    <property type="match status" value="1"/>
</dbReference>
<evidence type="ECO:0000313" key="12">
    <source>
        <dbReference type="Proteomes" id="UP000536711"/>
    </source>
</evidence>
<dbReference type="SUPFAM" id="SSF54106">
    <property type="entry name" value="LysM domain"/>
    <property type="match status" value="1"/>
</dbReference>
<feature type="chain" id="PRO_5034776935" description="chitinase" evidence="8">
    <location>
        <begin position="24"/>
        <end position="1306"/>
    </location>
</feature>
<keyword evidence="8" id="KW-0732">Signal</keyword>
<dbReference type="GO" id="GO:0008843">
    <property type="term" value="F:endochitinase activity"/>
    <property type="evidence" value="ECO:0007669"/>
    <property type="project" value="UniProtKB-EC"/>
</dbReference>
<accession>A0A8H4NQ56</accession>
<protein>
    <recommendedName>
        <fullName evidence="2">chitinase</fullName>
        <ecNumber evidence="2">3.2.1.14</ecNumber>
    </recommendedName>
</protein>
<sequence>MRRILEAIAFGLLFRVFVVLVSAEDVFDSALSPCPASCEGTPANWTVYPSTQRLTACAEPMLLDFAIFSPLDDPSSVIKLRTCATGDGSNSQAAPLSSSVPSAGKRAIKDTFSDTSCITASGSEADLELLVSSSESTPSSTHLDSALSTLEQYMSSSTHCQTKFLVGYSQGVVVAIHSGDAIDNGRTIPSILNQVKDHLDSASPSNAIAELCGDDRNADYTFGIAIDTTGNLASVQKAIASWSNGTCFAAGQPTTKLSGVKIFEAPLIPLSHGNSTKRSARSHKHIHGHAHLHKHEARATCKAINVIGGDSCGSLASKCGITAANFSKYNPNKKLCSTLQPGQRVCCTAGALPDITPKPGKDGSCASYNVHAGDYCALLANRNGLTVEQIEKFNDKTTWGWNGCKSLAAGINICLSTGTPPLPAPVSNALCGPLKPGTTAPKKDQSLADLNPCPLNSCCDVWGQCGITPDYCTAEKGLTGNPGTAPPKKNGCVSNCGIDIKNNSDKPKDFIKIAYYESWNWDRPCLNYRAINLGGTTYTHAHWGFATLDKSYNVVVNDTYKQLDDFLSLPNKKILSFGGWGYSTDPKTFESLRTAMNPANVDKFVANIATYLKKGWDGVDIDWEYPGAPDIPGIPPGLKTDGPNYLTFLQKLRKALGASKSISIAAPASYWYLKAFPIADMAKVVDYIVYMTYDLHGQWDYKNIWAQDGCSAGNCVRSHVNLTETTYALAMITKAGVPASKINVGVSSYGRSFGLTSRPACEKSLSDSGCHIIGPKSGATPGNCTQTAGYISNAEIEEIMNLNTTGAGVDYAYDKASDSDTLFYGNNWVAYMSDTTKDSRIAHYQGLNFGGTVDWAVDLQQFTDDDLDPEGDDDLPDTTPLAACSATYSTFEDLDAHASSIPQHCVAQYTITTLKALLTETLNNYTTLLSDGYDKKFGIYSKAVAGSASQSLLGFIDDHGNDYATCIVAETSICCKACNDDKKSDSYCDYCFDGKCYHECNVLGCTNKRDDVQPSQELIVKTVNESEPCPPNYSKRGYGPDNPYEQTVYWTWKNSSGFFADLELNTGIPKSKTKMGNYDRMNSCAPSAKVGDDCWSIGMYYNVPLINGYSASDVANPKEVVSKGLNKIKGLPTQIDQVLTALQLNGYLGDDMELIDSLSLPILMLASATENMGTVVQIADKITEEERKAFILAFLSAIFLIVPVIGEVVGSVAELTDIGTVMALLGAAGNSAVDIYTVVDDPKNAPLAIFDLILAPLAIADIATITKVANIRRGMKESDIAKLGDPVKRRTDIIDKVKGVCRPDLE</sequence>
<evidence type="ECO:0000256" key="7">
    <source>
        <dbReference type="SAM" id="Phobius"/>
    </source>
</evidence>
<keyword evidence="12" id="KW-1185">Reference proteome</keyword>
<keyword evidence="5" id="KW-0326">Glycosidase</keyword>
<dbReference type="Gene3D" id="3.10.350.10">
    <property type="entry name" value="LysM domain"/>
    <property type="match status" value="2"/>
</dbReference>
<dbReference type="PANTHER" id="PTHR47700:SF2">
    <property type="entry name" value="CHITINASE"/>
    <property type="match status" value="1"/>
</dbReference>
<dbReference type="GO" id="GO:0008061">
    <property type="term" value="F:chitin binding"/>
    <property type="evidence" value="ECO:0007669"/>
    <property type="project" value="UniProtKB-KW"/>
</dbReference>
<dbReference type="EC" id="3.2.1.14" evidence="2"/>
<feature type="transmembrane region" description="Helical" evidence="7">
    <location>
        <begin position="1221"/>
        <end position="1239"/>
    </location>
</feature>